<proteinExistence type="predicted"/>
<feature type="domain" description="Sulfatase N-terminal" evidence="8">
    <location>
        <begin position="224"/>
        <end position="479"/>
    </location>
</feature>
<evidence type="ECO:0000256" key="4">
    <source>
        <dbReference type="ARBA" id="ARBA00022692"/>
    </source>
</evidence>
<evidence type="ECO:0000313" key="9">
    <source>
        <dbReference type="EMBL" id="MDN5124464.1"/>
    </source>
</evidence>
<gene>
    <name evidence="9" type="ORF">PJV93_11150</name>
</gene>
<reference evidence="9" key="1">
    <citation type="journal article" date="2023" name="Microorganisms">
        <title>Genomic Characterization of Arcobacter butzleri Strains Isolated from Various Sources in Lithuania.</title>
        <authorList>
            <person name="Uljanovas D."/>
            <person name="Golz G."/>
            <person name="Fleischmann S."/>
            <person name="Kudirkiene E."/>
            <person name="Kasetiene N."/>
            <person name="Grineviciene A."/>
            <person name="Tamuleviciene E."/>
            <person name="Aksomaitiene J."/>
            <person name="Alter T."/>
            <person name="Malakauskas M."/>
        </authorList>
    </citation>
    <scope>NUCLEOTIDE SEQUENCE</scope>
    <source>
        <strain evidence="9">S41</strain>
    </source>
</reference>
<dbReference type="GO" id="GO:0016776">
    <property type="term" value="F:phosphotransferase activity, phosphate group as acceptor"/>
    <property type="evidence" value="ECO:0007669"/>
    <property type="project" value="TreeGrafter"/>
</dbReference>
<evidence type="ECO:0000256" key="7">
    <source>
        <dbReference type="SAM" id="Phobius"/>
    </source>
</evidence>
<dbReference type="InterPro" id="IPR058130">
    <property type="entry name" value="PEA_transf_C"/>
</dbReference>
<dbReference type="Proteomes" id="UP001170364">
    <property type="component" value="Unassembled WGS sequence"/>
</dbReference>
<dbReference type="Gene3D" id="3.40.720.10">
    <property type="entry name" value="Alkaline Phosphatase, subunit A"/>
    <property type="match status" value="1"/>
</dbReference>
<accession>A0AAW7QDK7</accession>
<evidence type="ECO:0000259" key="8">
    <source>
        <dbReference type="Pfam" id="PF00884"/>
    </source>
</evidence>
<name>A0AAW7QDK7_9BACT</name>
<feature type="transmembrane region" description="Helical" evidence="7">
    <location>
        <begin position="145"/>
        <end position="163"/>
    </location>
</feature>
<dbReference type="PANTHER" id="PTHR30443">
    <property type="entry name" value="INNER MEMBRANE PROTEIN"/>
    <property type="match status" value="1"/>
</dbReference>
<feature type="transmembrane region" description="Helical" evidence="7">
    <location>
        <begin position="12"/>
        <end position="29"/>
    </location>
</feature>
<evidence type="ECO:0000256" key="1">
    <source>
        <dbReference type="ARBA" id="ARBA00004651"/>
    </source>
</evidence>
<reference evidence="9" key="2">
    <citation type="submission" date="2023-01" db="EMBL/GenBank/DDBJ databases">
        <authorList>
            <person name="Uljanovas D."/>
        </authorList>
    </citation>
    <scope>NUCLEOTIDE SEQUENCE</scope>
    <source>
        <strain evidence="9">S41</strain>
    </source>
</reference>
<keyword evidence="2" id="KW-1003">Cell membrane</keyword>
<protein>
    <submittedName>
        <fullName evidence="9">Phosphoethanolamine transferase</fullName>
    </submittedName>
</protein>
<evidence type="ECO:0000256" key="2">
    <source>
        <dbReference type="ARBA" id="ARBA00022475"/>
    </source>
</evidence>
<evidence type="ECO:0000313" key="10">
    <source>
        <dbReference type="Proteomes" id="UP001170364"/>
    </source>
</evidence>
<feature type="transmembrane region" description="Helical" evidence="7">
    <location>
        <begin position="111"/>
        <end position="133"/>
    </location>
</feature>
<keyword evidence="6 7" id="KW-0472">Membrane</keyword>
<evidence type="ECO:0000256" key="6">
    <source>
        <dbReference type="ARBA" id="ARBA00023136"/>
    </source>
</evidence>
<sequence>MKNNFSKFVYNLLLSFIITILFICFEQIFRIYNNILVFNLDIKSFIEQLILNLAIISIIKSRAIFITYITLAIFAWFQLLHFSYFGTWIFPLEYLLFFTKFKEVFDTFKSVISIVIVPTIMFLILLICIYYLLKISENKRLKVPYLSYFLIIAILIHPISLYLKDNTRKGHRPSVEYHPIKNSYLSISHLFAIILPKKFISHYSGLEQPIVSTPNLILKNPNINIVVIMGESANRNFMSLYGYHIKSTPYLDTLKNDKNFIYKNAISSGVVTDVGIPNFFNMIKQPDGVPQAISQNTCLFKMAKENGFQTYFYSAQARNQLAQLKSYLCTNFIDDYFDGTNLTKEGSTPALDEYLITKIDDIDFSKPSFIALHQRASHSPFYDTYPKEFEIYNKENIEDKTLSQTLIDYLNSVRYTDYVIENIIKKISKKTDRPTYFIFTSDHSTSIEKNRNGHGRLDFDSVWQIPFFVYGINNPKDLNNNFQDFPYISHYQVGDLVSYLLGYQKHYDYFNTKEDYYVCGADISGFDGILKISFDEKNDLTKDFDFIRVANSLLLL</sequence>
<dbReference type="CDD" id="cd16017">
    <property type="entry name" value="LptA"/>
    <property type="match status" value="1"/>
</dbReference>
<comment type="subcellular location">
    <subcellularLocation>
        <location evidence="1">Cell membrane</location>
        <topology evidence="1">Multi-pass membrane protein</topology>
    </subcellularLocation>
</comment>
<evidence type="ECO:0000256" key="3">
    <source>
        <dbReference type="ARBA" id="ARBA00022679"/>
    </source>
</evidence>
<keyword evidence="4 7" id="KW-0812">Transmembrane</keyword>
<dbReference type="AlphaFoldDB" id="A0AAW7QDK7"/>
<feature type="transmembrane region" description="Helical" evidence="7">
    <location>
        <begin position="82"/>
        <end position="99"/>
    </location>
</feature>
<keyword evidence="3 9" id="KW-0808">Transferase</keyword>
<dbReference type="Pfam" id="PF00884">
    <property type="entry name" value="Sulfatase"/>
    <property type="match status" value="1"/>
</dbReference>
<dbReference type="GO" id="GO:0005886">
    <property type="term" value="C:plasma membrane"/>
    <property type="evidence" value="ECO:0007669"/>
    <property type="project" value="UniProtKB-SubCell"/>
</dbReference>
<dbReference type="InterPro" id="IPR017850">
    <property type="entry name" value="Alkaline_phosphatase_core_sf"/>
</dbReference>
<organism evidence="9 10">
    <name type="scientific">Aliarcobacter butzleri</name>
    <dbReference type="NCBI Taxonomy" id="28197"/>
    <lineage>
        <taxon>Bacteria</taxon>
        <taxon>Pseudomonadati</taxon>
        <taxon>Campylobacterota</taxon>
        <taxon>Epsilonproteobacteria</taxon>
        <taxon>Campylobacterales</taxon>
        <taxon>Arcobacteraceae</taxon>
        <taxon>Aliarcobacter</taxon>
    </lineage>
</organism>
<dbReference type="SUPFAM" id="SSF53649">
    <property type="entry name" value="Alkaline phosphatase-like"/>
    <property type="match status" value="1"/>
</dbReference>
<dbReference type="GO" id="GO:0009244">
    <property type="term" value="P:lipopolysaccharide core region biosynthetic process"/>
    <property type="evidence" value="ECO:0007669"/>
    <property type="project" value="TreeGrafter"/>
</dbReference>
<keyword evidence="5 7" id="KW-1133">Transmembrane helix</keyword>
<dbReference type="InterPro" id="IPR000917">
    <property type="entry name" value="Sulfatase_N"/>
</dbReference>
<evidence type="ECO:0000256" key="5">
    <source>
        <dbReference type="ARBA" id="ARBA00022989"/>
    </source>
</evidence>
<dbReference type="RefSeq" id="WP_301371275.1">
    <property type="nucleotide sequence ID" value="NZ_JAQJJF010000026.1"/>
</dbReference>
<dbReference type="EMBL" id="JAQJJG010000019">
    <property type="protein sequence ID" value="MDN5124464.1"/>
    <property type="molecule type" value="Genomic_DNA"/>
</dbReference>
<dbReference type="InterPro" id="IPR040423">
    <property type="entry name" value="PEA_transferase"/>
</dbReference>
<dbReference type="PANTHER" id="PTHR30443:SF0">
    <property type="entry name" value="PHOSPHOETHANOLAMINE TRANSFERASE EPTA"/>
    <property type="match status" value="1"/>
</dbReference>
<feature type="transmembrane region" description="Helical" evidence="7">
    <location>
        <begin position="49"/>
        <end position="76"/>
    </location>
</feature>
<comment type="caution">
    <text evidence="9">The sequence shown here is derived from an EMBL/GenBank/DDBJ whole genome shotgun (WGS) entry which is preliminary data.</text>
</comment>